<keyword evidence="2" id="KW-0378">Hydrolase</keyword>
<dbReference type="Gene3D" id="2.60.120.260">
    <property type="entry name" value="Galactose-binding domain-like"/>
    <property type="match status" value="1"/>
</dbReference>
<accession>A0A8J1UK67</accession>
<dbReference type="InterPro" id="IPR008979">
    <property type="entry name" value="Galactose-bd-like_sf"/>
</dbReference>
<dbReference type="GO" id="GO:0031176">
    <property type="term" value="F:endo-1,4-beta-xylanase activity"/>
    <property type="evidence" value="ECO:0007669"/>
    <property type="project" value="UniProtKB-ARBA"/>
</dbReference>
<keyword evidence="4" id="KW-0624">Polysaccharide degradation</keyword>
<keyword evidence="3" id="KW-0119">Carbohydrate metabolism</keyword>
<sequence length="595" mass="67913">MLEMKRNVLCLALCLALLCICTNGLGIYKLGDELIVNGNMEYDNWDSNYQWYPRLSTLTQIPGVVGQAAAITPSIDENGWIGQNLYGDRALTFGGHYYMEGYLKVLNHPGGLDWFNIDLRFRYIDKDSIYRSLTIGEYFRIRDSDGWVKISGEFTVPDNCTEQRVFITGVASPNLQFAVDEFSLKQIIPDEDWEAAANEMIDEYRKGQVNVNVNITYNLDPSYVTFGIRQLSHDFKLGAHITSQVFNGTWVTAEVSEAYRNYFHDNFNSATPNFRFRWNQVEKLEGVLDYTHVDKAISSLNERGVNVIGSNIFRDHENHMFPLWASDKTETEKIDLMKKRVNDVAAHFSGKVDTYIVCRDNLRRGYYQQATGDYDIIDKMFVWMEATGDPATLVISDTNVIRSSERTSALAQQAKTLKDSGHNLQIGVQGMFEAAYTVDPIRLMARFDILAQAELPILVTRLNIQRVDVMERARDLEHFLRVAFAHPNVDGITLEGFWDQKMPRADSSLVDTDDFVINKAGWTLSRLFKKEWRTDGILTLPEKFLSQQTASFRAFYGEYEIDVMVDGEVVDTRTFSVHKGVPTEIDVDINSPNTV</sequence>
<organism evidence="5 6">
    <name type="scientific">Owenia fusiformis</name>
    <name type="common">Polychaete worm</name>
    <dbReference type="NCBI Taxonomy" id="6347"/>
    <lineage>
        <taxon>Eukaryota</taxon>
        <taxon>Metazoa</taxon>
        <taxon>Spiralia</taxon>
        <taxon>Lophotrochozoa</taxon>
        <taxon>Annelida</taxon>
        <taxon>Polychaeta</taxon>
        <taxon>Sedentaria</taxon>
        <taxon>Canalipalpata</taxon>
        <taxon>Sabellida</taxon>
        <taxon>Oweniida</taxon>
        <taxon>Oweniidae</taxon>
        <taxon>Owenia</taxon>
    </lineage>
</organism>
<evidence type="ECO:0000256" key="2">
    <source>
        <dbReference type="ARBA" id="ARBA00022801"/>
    </source>
</evidence>
<dbReference type="Proteomes" id="UP000749559">
    <property type="component" value="Unassembled WGS sequence"/>
</dbReference>
<dbReference type="PANTHER" id="PTHR31490">
    <property type="entry name" value="GLYCOSYL HYDROLASE"/>
    <property type="match status" value="1"/>
</dbReference>
<dbReference type="AlphaFoldDB" id="A0A8J1UK67"/>
<dbReference type="SUPFAM" id="SSF51445">
    <property type="entry name" value="(Trans)glycosidases"/>
    <property type="match status" value="1"/>
</dbReference>
<evidence type="ECO:0000313" key="5">
    <source>
        <dbReference type="EMBL" id="CAH1788970.1"/>
    </source>
</evidence>
<evidence type="ECO:0000313" key="6">
    <source>
        <dbReference type="Proteomes" id="UP000749559"/>
    </source>
</evidence>
<reference evidence="5" key="1">
    <citation type="submission" date="2022-03" db="EMBL/GenBank/DDBJ databases">
        <authorList>
            <person name="Martin C."/>
        </authorList>
    </citation>
    <scope>NUCLEOTIDE SEQUENCE</scope>
</reference>
<evidence type="ECO:0000256" key="1">
    <source>
        <dbReference type="ARBA" id="ARBA00007495"/>
    </source>
</evidence>
<dbReference type="InterPro" id="IPR017853">
    <property type="entry name" value="GH"/>
</dbReference>
<dbReference type="Gene3D" id="3.20.20.80">
    <property type="entry name" value="Glycosidases"/>
    <property type="match status" value="1"/>
</dbReference>
<comment type="caution">
    <text evidence="5">The sequence shown here is derived from an EMBL/GenBank/DDBJ whole genome shotgun (WGS) entry which is preliminary data.</text>
</comment>
<name>A0A8J1UK67_OWEFU</name>
<protein>
    <submittedName>
        <fullName evidence="5">Uncharacterized protein</fullName>
    </submittedName>
</protein>
<gene>
    <name evidence="5" type="ORF">OFUS_LOCUS14411</name>
</gene>
<evidence type="ECO:0000256" key="3">
    <source>
        <dbReference type="ARBA" id="ARBA00023277"/>
    </source>
</evidence>
<dbReference type="Pfam" id="PF00331">
    <property type="entry name" value="Glyco_hydro_10"/>
    <property type="match status" value="1"/>
</dbReference>
<dbReference type="PANTHER" id="PTHR31490:SF1">
    <property type="entry name" value="ENDO-1,4-BETA-XYLANASE 1"/>
    <property type="match status" value="1"/>
</dbReference>
<proteinExistence type="inferred from homology"/>
<keyword evidence="6" id="KW-1185">Reference proteome</keyword>
<dbReference type="InterPro" id="IPR044846">
    <property type="entry name" value="GH10"/>
</dbReference>
<dbReference type="GO" id="GO:0000272">
    <property type="term" value="P:polysaccharide catabolic process"/>
    <property type="evidence" value="ECO:0007669"/>
    <property type="project" value="UniProtKB-KW"/>
</dbReference>
<dbReference type="EMBL" id="CAIIXF020000007">
    <property type="protein sequence ID" value="CAH1788970.1"/>
    <property type="molecule type" value="Genomic_DNA"/>
</dbReference>
<dbReference type="OrthoDB" id="1650875at2759"/>
<comment type="similarity">
    <text evidence="1">Belongs to the glycosyl hydrolase 10 (cellulase F) family.</text>
</comment>
<dbReference type="SUPFAM" id="SSF49785">
    <property type="entry name" value="Galactose-binding domain-like"/>
    <property type="match status" value="1"/>
</dbReference>
<evidence type="ECO:0000256" key="4">
    <source>
        <dbReference type="ARBA" id="ARBA00023326"/>
    </source>
</evidence>
<dbReference type="InterPro" id="IPR001000">
    <property type="entry name" value="GH10_dom"/>
</dbReference>